<accession>A0ABQ7SXD7</accession>
<dbReference type="InterPro" id="IPR001007">
    <property type="entry name" value="VWF_dom"/>
</dbReference>
<evidence type="ECO:0000313" key="3">
    <source>
        <dbReference type="Proteomes" id="UP000826234"/>
    </source>
</evidence>
<dbReference type="EMBL" id="JAIPUX010003289">
    <property type="protein sequence ID" value="KAH0622044.1"/>
    <property type="molecule type" value="Genomic_DNA"/>
</dbReference>
<evidence type="ECO:0000259" key="1">
    <source>
        <dbReference type="PROSITE" id="PS50184"/>
    </source>
</evidence>
<protein>
    <recommendedName>
        <fullName evidence="1">VWFC domain-containing protein</fullName>
    </recommendedName>
</protein>
<gene>
    <name evidence="2" type="ORF">JD844_023955</name>
</gene>
<name>A0ABQ7SXD7_PHRPL</name>
<proteinExistence type="predicted"/>
<evidence type="ECO:0000313" key="2">
    <source>
        <dbReference type="EMBL" id="KAH0622044.1"/>
    </source>
</evidence>
<dbReference type="Gene3D" id="2.10.70.10">
    <property type="entry name" value="Complement Module, domain 1"/>
    <property type="match status" value="1"/>
</dbReference>
<feature type="domain" description="VWFC" evidence="1">
    <location>
        <begin position="88"/>
        <end position="165"/>
    </location>
</feature>
<dbReference type="Proteomes" id="UP000826234">
    <property type="component" value="Unassembled WGS sequence"/>
</dbReference>
<dbReference type="Pfam" id="PF00093">
    <property type="entry name" value="VWC"/>
    <property type="match status" value="1"/>
</dbReference>
<dbReference type="SUPFAM" id="SSF57603">
    <property type="entry name" value="FnI-like domain"/>
    <property type="match status" value="1"/>
</dbReference>
<reference evidence="2 3" key="1">
    <citation type="journal article" date="2022" name="Gigascience">
        <title>A chromosome-level genome assembly and annotation of the desert horned lizard, Phrynosoma platyrhinos, provides insight into chromosomal rearrangements among reptiles.</title>
        <authorList>
            <person name="Koochekian N."/>
            <person name="Ascanio A."/>
            <person name="Farleigh K."/>
            <person name="Card D.C."/>
            <person name="Schield D.R."/>
            <person name="Castoe T.A."/>
            <person name="Jezkova T."/>
        </authorList>
    </citation>
    <scope>NUCLEOTIDE SEQUENCE [LARGE SCALE GENOMIC DNA]</scope>
    <source>
        <strain evidence="2">NK-2021</strain>
    </source>
</reference>
<sequence>MALLLNELLTFFPHYSFARENILLNNSASSFDERKKGPIMNDFKEFVGDMQKTITDLRKQVNMKSYLDNNQLYDIGNIKKLESRLSRTECTDENGKSYSSNETWKKDPCTTCECKCLYTKLLLKFCIATIFQTQVGQITCYVESCPPHDCVTPVKLKGVCCPVCLKQTISKANKP</sequence>
<keyword evidence="3" id="KW-1185">Reference proteome</keyword>
<comment type="caution">
    <text evidence="2">The sequence shown here is derived from an EMBL/GenBank/DDBJ whole genome shotgun (WGS) entry which is preliminary data.</text>
</comment>
<organism evidence="2 3">
    <name type="scientific">Phrynosoma platyrhinos</name>
    <name type="common">Desert horned lizard</name>
    <dbReference type="NCBI Taxonomy" id="52577"/>
    <lineage>
        <taxon>Eukaryota</taxon>
        <taxon>Metazoa</taxon>
        <taxon>Chordata</taxon>
        <taxon>Craniata</taxon>
        <taxon>Vertebrata</taxon>
        <taxon>Euteleostomi</taxon>
        <taxon>Lepidosauria</taxon>
        <taxon>Squamata</taxon>
        <taxon>Bifurcata</taxon>
        <taxon>Unidentata</taxon>
        <taxon>Episquamata</taxon>
        <taxon>Toxicofera</taxon>
        <taxon>Iguania</taxon>
        <taxon>Phrynosomatidae</taxon>
        <taxon>Phrynosomatinae</taxon>
        <taxon>Phrynosoma</taxon>
    </lineage>
</organism>
<dbReference type="SMART" id="SM00214">
    <property type="entry name" value="VWC"/>
    <property type="match status" value="1"/>
</dbReference>
<dbReference type="PROSITE" id="PS50184">
    <property type="entry name" value="VWFC_2"/>
    <property type="match status" value="1"/>
</dbReference>